<evidence type="ECO:0000313" key="3">
    <source>
        <dbReference type="Proteomes" id="UP000735302"/>
    </source>
</evidence>
<feature type="compositionally biased region" description="Polar residues" evidence="1">
    <location>
        <begin position="16"/>
        <end position="35"/>
    </location>
</feature>
<evidence type="ECO:0000256" key="1">
    <source>
        <dbReference type="SAM" id="MobiDB-lite"/>
    </source>
</evidence>
<reference evidence="2 3" key="1">
    <citation type="journal article" date="2021" name="Elife">
        <title>Chloroplast acquisition without the gene transfer in kleptoplastic sea slugs, Plakobranchus ocellatus.</title>
        <authorList>
            <person name="Maeda T."/>
            <person name="Takahashi S."/>
            <person name="Yoshida T."/>
            <person name="Shimamura S."/>
            <person name="Takaki Y."/>
            <person name="Nagai Y."/>
            <person name="Toyoda A."/>
            <person name="Suzuki Y."/>
            <person name="Arimoto A."/>
            <person name="Ishii H."/>
            <person name="Satoh N."/>
            <person name="Nishiyama T."/>
            <person name="Hasebe M."/>
            <person name="Maruyama T."/>
            <person name="Minagawa J."/>
            <person name="Obokata J."/>
            <person name="Shigenobu S."/>
        </authorList>
    </citation>
    <scope>NUCLEOTIDE SEQUENCE [LARGE SCALE GENOMIC DNA]</scope>
</reference>
<proteinExistence type="predicted"/>
<feature type="region of interest" description="Disordered" evidence="1">
    <location>
        <begin position="1"/>
        <end position="49"/>
    </location>
</feature>
<dbReference type="AlphaFoldDB" id="A0AAV4CIX6"/>
<keyword evidence="3" id="KW-1185">Reference proteome</keyword>
<sequence length="78" mass="8444">MHSPPKAETQYLRTGGSVQVNSLDPAPSSRTSQELEMSAPRRARPAVASESALKSAGSFCRKFEPCHRRSSLMGILKA</sequence>
<protein>
    <submittedName>
        <fullName evidence="2">Uncharacterized protein</fullName>
    </submittedName>
</protein>
<dbReference type="Proteomes" id="UP000735302">
    <property type="component" value="Unassembled WGS sequence"/>
</dbReference>
<name>A0AAV4CIX6_9GAST</name>
<organism evidence="2 3">
    <name type="scientific">Plakobranchus ocellatus</name>
    <dbReference type="NCBI Taxonomy" id="259542"/>
    <lineage>
        <taxon>Eukaryota</taxon>
        <taxon>Metazoa</taxon>
        <taxon>Spiralia</taxon>
        <taxon>Lophotrochozoa</taxon>
        <taxon>Mollusca</taxon>
        <taxon>Gastropoda</taxon>
        <taxon>Heterobranchia</taxon>
        <taxon>Euthyneura</taxon>
        <taxon>Panpulmonata</taxon>
        <taxon>Sacoglossa</taxon>
        <taxon>Placobranchoidea</taxon>
        <taxon>Plakobranchidae</taxon>
        <taxon>Plakobranchus</taxon>
    </lineage>
</organism>
<dbReference type="EMBL" id="BLXT01006489">
    <property type="protein sequence ID" value="GFO31928.1"/>
    <property type="molecule type" value="Genomic_DNA"/>
</dbReference>
<gene>
    <name evidence="2" type="ORF">PoB_005843300</name>
</gene>
<comment type="caution">
    <text evidence="2">The sequence shown here is derived from an EMBL/GenBank/DDBJ whole genome shotgun (WGS) entry which is preliminary data.</text>
</comment>
<evidence type="ECO:0000313" key="2">
    <source>
        <dbReference type="EMBL" id="GFO31928.1"/>
    </source>
</evidence>
<accession>A0AAV4CIX6</accession>